<dbReference type="SUPFAM" id="SSF101936">
    <property type="entry name" value="DNA-binding pseudobarrel domain"/>
    <property type="match status" value="1"/>
</dbReference>
<keyword evidence="5" id="KW-0539">Nucleus</keyword>
<proteinExistence type="predicted"/>
<comment type="subcellular location">
    <subcellularLocation>
        <location evidence="1">Nucleus</location>
    </subcellularLocation>
</comment>
<evidence type="ECO:0000256" key="5">
    <source>
        <dbReference type="ARBA" id="ARBA00023242"/>
    </source>
</evidence>
<dbReference type="Proteomes" id="UP001163823">
    <property type="component" value="Chromosome 6"/>
</dbReference>
<dbReference type="InterPro" id="IPR003340">
    <property type="entry name" value="B3_DNA-bd"/>
</dbReference>
<evidence type="ECO:0000256" key="2">
    <source>
        <dbReference type="ARBA" id="ARBA00023015"/>
    </source>
</evidence>
<accession>A0AAD7LU26</accession>
<dbReference type="SMART" id="SM01019">
    <property type="entry name" value="B3"/>
    <property type="match status" value="1"/>
</dbReference>
<dbReference type="GO" id="GO:0005634">
    <property type="term" value="C:nucleus"/>
    <property type="evidence" value="ECO:0007669"/>
    <property type="project" value="UniProtKB-SubCell"/>
</dbReference>
<feature type="compositionally biased region" description="Basic and acidic residues" evidence="6">
    <location>
        <begin position="346"/>
        <end position="363"/>
    </location>
</feature>
<dbReference type="AlphaFoldDB" id="A0AAD7LU26"/>
<feature type="region of interest" description="Disordered" evidence="6">
    <location>
        <begin position="245"/>
        <end position="363"/>
    </location>
</feature>
<keyword evidence="3" id="KW-0238">DNA-binding</keyword>
<evidence type="ECO:0000313" key="9">
    <source>
        <dbReference type="Proteomes" id="UP001163823"/>
    </source>
</evidence>
<sequence>MAKGCSNNTYEEARKKRLEENKKKFEDLGITNISKNMTDLTNSGKKTSHFLPKLKSKSNIVAEPRRSSRVRNPVVTYRDDVGIDLQPLRKRSRSNSSSWGSYLARPLDEVKAATDEERNRAFEAAEVIQKSLQSGNSSFIKSMVRSHVYSCFWLGLPSKFCEDHLPKKLWDMVLEDENGSKYEATYIGNRSGLSGGWRAFALEHKLDDGDALVFELIEPARFKIYIVRAFPSSVEERKDVLEKNGNVSAKKASKIAAKPESQATQTRRSKRGIKHETNDSTGSHNLSLEKDVLEKKGNASAKKASKIAAKPESQATQTRKSKQGIKHETNDSTSSHNLSLENNIDNEVKEQEKKSAKKSEICGKPRKEGKLLTACELKKDELVEEIEFVCQKPQAEKSAKKSEIYQKSRKEGKSSDACESKKDELVEDNGFVCQKPKESKSSDACESKKDEPAKDADKCISRKTRKKPAPKLFRKRA</sequence>
<dbReference type="Pfam" id="PF02362">
    <property type="entry name" value="B3"/>
    <property type="match status" value="1"/>
</dbReference>
<evidence type="ECO:0000256" key="1">
    <source>
        <dbReference type="ARBA" id="ARBA00004123"/>
    </source>
</evidence>
<organism evidence="8 9">
    <name type="scientific">Quillaja saponaria</name>
    <name type="common">Soap bark tree</name>
    <dbReference type="NCBI Taxonomy" id="32244"/>
    <lineage>
        <taxon>Eukaryota</taxon>
        <taxon>Viridiplantae</taxon>
        <taxon>Streptophyta</taxon>
        <taxon>Embryophyta</taxon>
        <taxon>Tracheophyta</taxon>
        <taxon>Spermatophyta</taxon>
        <taxon>Magnoliopsida</taxon>
        <taxon>eudicotyledons</taxon>
        <taxon>Gunneridae</taxon>
        <taxon>Pentapetalae</taxon>
        <taxon>rosids</taxon>
        <taxon>fabids</taxon>
        <taxon>Fabales</taxon>
        <taxon>Quillajaceae</taxon>
        <taxon>Quillaja</taxon>
    </lineage>
</organism>
<feature type="region of interest" description="Disordered" evidence="6">
    <location>
        <begin position="393"/>
        <end position="477"/>
    </location>
</feature>
<evidence type="ECO:0000256" key="6">
    <source>
        <dbReference type="SAM" id="MobiDB-lite"/>
    </source>
</evidence>
<evidence type="ECO:0000256" key="4">
    <source>
        <dbReference type="ARBA" id="ARBA00023163"/>
    </source>
</evidence>
<feature type="compositionally biased region" description="Polar residues" evidence="6">
    <location>
        <begin position="331"/>
        <end position="345"/>
    </location>
</feature>
<feature type="compositionally biased region" description="Basic and acidic residues" evidence="6">
    <location>
        <begin position="394"/>
        <end position="424"/>
    </location>
</feature>
<dbReference type="PANTHER" id="PTHR31391:SF3">
    <property type="entry name" value="B3 DOMAIN-CONTAINING PROTEIN OS05G0481400"/>
    <property type="match status" value="1"/>
</dbReference>
<dbReference type="PANTHER" id="PTHR31391">
    <property type="entry name" value="B3 DOMAIN-CONTAINING PROTEIN OS11G0197600-RELATED"/>
    <property type="match status" value="1"/>
</dbReference>
<keyword evidence="2" id="KW-0805">Transcription regulation</keyword>
<keyword evidence="9" id="KW-1185">Reference proteome</keyword>
<dbReference type="Gene3D" id="2.40.330.10">
    <property type="entry name" value="DNA-binding pseudobarrel domain"/>
    <property type="match status" value="1"/>
</dbReference>
<dbReference type="PROSITE" id="PS50863">
    <property type="entry name" value="B3"/>
    <property type="match status" value="1"/>
</dbReference>
<dbReference type="GO" id="GO:0003677">
    <property type="term" value="F:DNA binding"/>
    <property type="evidence" value="ECO:0007669"/>
    <property type="project" value="UniProtKB-KW"/>
</dbReference>
<reference evidence="8" key="1">
    <citation type="journal article" date="2023" name="Science">
        <title>Elucidation of the pathway for biosynthesis of saponin adjuvants from the soapbark tree.</title>
        <authorList>
            <person name="Reed J."/>
            <person name="Orme A."/>
            <person name="El-Demerdash A."/>
            <person name="Owen C."/>
            <person name="Martin L.B.B."/>
            <person name="Misra R.C."/>
            <person name="Kikuchi S."/>
            <person name="Rejzek M."/>
            <person name="Martin A.C."/>
            <person name="Harkess A."/>
            <person name="Leebens-Mack J."/>
            <person name="Louveau T."/>
            <person name="Stephenson M.J."/>
            <person name="Osbourn A."/>
        </authorList>
    </citation>
    <scope>NUCLEOTIDE SEQUENCE</scope>
    <source>
        <strain evidence="8">S10</strain>
    </source>
</reference>
<comment type="caution">
    <text evidence="8">The sequence shown here is derived from an EMBL/GenBank/DDBJ whole genome shotgun (WGS) entry which is preliminary data.</text>
</comment>
<gene>
    <name evidence="8" type="ORF">O6P43_014174</name>
</gene>
<feature type="compositionally biased region" description="Low complexity" evidence="6">
    <location>
        <begin position="248"/>
        <end position="258"/>
    </location>
</feature>
<dbReference type="CDD" id="cd10017">
    <property type="entry name" value="B3_DNA"/>
    <property type="match status" value="1"/>
</dbReference>
<dbReference type="InterPro" id="IPR015300">
    <property type="entry name" value="DNA-bd_pseudobarrel_sf"/>
</dbReference>
<evidence type="ECO:0000313" key="8">
    <source>
        <dbReference type="EMBL" id="KAJ7964339.1"/>
    </source>
</evidence>
<feature type="domain" description="TF-B3" evidence="7">
    <location>
        <begin position="139"/>
        <end position="230"/>
    </location>
</feature>
<feature type="compositionally biased region" description="Low complexity" evidence="6">
    <location>
        <begin position="298"/>
        <end position="310"/>
    </location>
</feature>
<keyword evidence="4" id="KW-0804">Transcription</keyword>
<feature type="compositionally biased region" description="Basic residues" evidence="6">
    <location>
        <begin position="461"/>
        <end position="477"/>
    </location>
</feature>
<evidence type="ECO:0000259" key="7">
    <source>
        <dbReference type="PROSITE" id="PS50863"/>
    </source>
</evidence>
<dbReference type="InterPro" id="IPR044837">
    <property type="entry name" value="REM16-like"/>
</dbReference>
<feature type="compositionally biased region" description="Basic and acidic residues" evidence="6">
    <location>
        <begin position="435"/>
        <end position="460"/>
    </location>
</feature>
<feature type="compositionally biased region" description="Basic and acidic residues" evidence="6">
    <location>
        <begin position="287"/>
        <end position="297"/>
    </location>
</feature>
<evidence type="ECO:0000256" key="3">
    <source>
        <dbReference type="ARBA" id="ARBA00023125"/>
    </source>
</evidence>
<name>A0AAD7LU26_QUISA</name>
<dbReference type="EMBL" id="JARAOO010000006">
    <property type="protein sequence ID" value="KAJ7964339.1"/>
    <property type="molecule type" value="Genomic_DNA"/>
</dbReference>
<protein>
    <submittedName>
        <fullName evidence="8">B3 domain-containing protein</fullName>
    </submittedName>
</protein>